<evidence type="ECO:0000313" key="2">
    <source>
        <dbReference type="Proteomes" id="UP001153321"/>
    </source>
</evidence>
<protein>
    <submittedName>
        <fullName evidence="1">Uncharacterized protein</fullName>
    </submittedName>
</protein>
<accession>A0A9P0N686</accession>
<evidence type="ECO:0000313" key="1">
    <source>
        <dbReference type="EMBL" id="CAH1643938.1"/>
    </source>
</evidence>
<gene>
    <name evidence="1" type="ORF">SPLIT_LOCUS9292</name>
</gene>
<proteinExistence type="predicted"/>
<dbReference type="EMBL" id="LR824561">
    <property type="protein sequence ID" value="CAH1643938.1"/>
    <property type="molecule type" value="Genomic_DNA"/>
</dbReference>
<sequence length="28" mass="3371">MNEPARPEQYHCFTENRRKSTLTLCFVV</sequence>
<organism evidence="1 2">
    <name type="scientific">Spodoptera littoralis</name>
    <name type="common">Egyptian cotton leafworm</name>
    <dbReference type="NCBI Taxonomy" id="7109"/>
    <lineage>
        <taxon>Eukaryota</taxon>
        <taxon>Metazoa</taxon>
        <taxon>Ecdysozoa</taxon>
        <taxon>Arthropoda</taxon>
        <taxon>Hexapoda</taxon>
        <taxon>Insecta</taxon>
        <taxon>Pterygota</taxon>
        <taxon>Neoptera</taxon>
        <taxon>Endopterygota</taxon>
        <taxon>Lepidoptera</taxon>
        <taxon>Glossata</taxon>
        <taxon>Ditrysia</taxon>
        <taxon>Noctuoidea</taxon>
        <taxon>Noctuidae</taxon>
        <taxon>Amphipyrinae</taxon>
        <taxon>Spodoptera</taxon>
    </lineage>
</organism>
<name>A0A9P0N686_SPOLI</name>
<reference evidence="1" key="1">
    <citation type="submission" date="2022-02" db="EMBL/GenBank/DDBJ databases">
        <authorList>
            <person name="King R."/>
        </authorList>
    </citation>
    <scope>NUCLEOTIDE SEQUENCE</scope>
</reference>
<dbReference type="Proteomes" id="UP001153321">
    <property type="component" value="Chromosome 30"/>
</dbReference>
<keyword evidence="2" id="KW-1185">Reference proteome</keyword>
<dbReference type="AlphaFoldDB" id="A0A9P0N686"/>